<keyword evidence="2" id="KW-1133">Transmembrane helix</keyword>
<feature type="region of interest" description="Disordered" evidence="1">
    <location>
        <begin position="249"/>
        <end position="296"/>
    </location>
</feature>
<dbReference type="Proteomes" id="UP000001357">
    <property type="component" value="Unassembled WGS sequence"/>
</dbReference>
<protein>
    <submittedName>
        <fullName evidence="4">Uncharacterized protein</fullName>
    </submittedName>
</protein>
<evidence type="ECO:0000256" key="2">
    <source>
        <dbReference type="SAM" id="Phobius"/>
    </source>
</evidence>
<dbReference type="RefSeq" id="XP_001744549.1">
    <property type="nucleotide sequence ID" value="XM_001744497.1"/>
</dbReference>
<dbReference type="KEGG" id="mbr:MONBRDRAFT_24341"/>
<accession>A9UW46</accession>
<sequence>MAGLRLFLIVSNVLAFLLASGLPFTPWRQVAGSSCAVHAAPAYILGDNGLYSVTLWIGDFCDGTLAGVSSVCSKFQATVALCSLIVTFELPPPTSCYVIDTPSSRGFTNHPGMTLPILVILVSVVSICFATILAQRACKKHRDQDLNMNVPGVTRPVSQPSKPPSSVMYHPDQSAWSPPQTNLAFQPTPASQPQVTGQSDAQPQLHANTQQQQFWQQQQTSVASSVGTNRSNPGSFAVTLWQPIAASQPRATASGSTLPSQHVPVSGTDPAQYHARQATSFAAMPDPSAAPNSSEA</sequence>
<feature type="region of interest" description="Disordered" evidence="1">
    <location>
        <begin position="146"/>
        <end position="230"/>
    </location>
</feature>
<organism evidence="4 5">
    <name type="scientific">Monosiga brevicollis</name>
    <name type="common">Choanoflagellate</name>
    <dbReference type="NCBI Taxonomy" id="81824"/>
    <lineage>
        <taxon>Eukaryota</taxon>
        <taxon>Choanoflagellata</taxon>
        <taxon>Craspedida</taxon>
        <taxon>Salpingoecidae</taxon>
        <taxon>Monosiga</taxon>
    </lineage>
</organism>
<evidence type="ECO:0000313" key="4">
    <source>
        <dbReference type="EMBL" id="EDQ90498.1"/>
    </source>
</evidence>
<evidence type="ECO:0000256" key="1">
    <source>
        <dbReference type="SAM" id="MobiDB-lite"/>
    </source>
</evidence>
<keyword evidence="2" id="KW-0472">Membrane</keyword>
<keyword evidence="5" id="KW-1185">Reference proteome</keyword>
<gene>
    <name evidence="4" type="ORF">MONBRDRAFT_24341</name>
</gene>
<feature type="compositionally biased region" description="Low complexity" evidence="1">
    <location>
        <begin position="210"/>
        <end position="219"/>
    </location>
</feature>
<dbReference type="EMBL" id="CH991547">
    <property type="protein sequence ID" value="EDQ90498.1"/>
    <property type="molecule type" value="Genomic_DNA"/>
</dbReference>
<feature type="compositionally biased region" description="Polar residues" evidence="1">
    <location>
        <begin position="220"/>
        <end position="230"/>
    </location>
</feature>
<feature type="signal peptide" evidence="3">
    <location>
        <begin position="1"/>
        <end position="15"/>
    </location>
</feature>
<dbReference type="GeneID" id="5890017"/>
<proteinExistence type="predicted"/>
<feature type="chain" id="PRO_5012474741" evidence="3">
    <location>
        <begin position="16"/>
        <end position="296"/>
    </location>
</feature>
<feature type="transmembrane region" description="Helical" evidence="2">
    <location>
        <begin position="113"/>
        <end position="134"/>
    </location>
</feature>
<keyword evidence="2" id="KW-0812">Transmembrane</keyword>
<feature type="compositionally biased region" description="Low complexity" evidence="1">
    <location>
        <begin position="156"/>
        <end position="167"/>
    </location>
</feature>
<evidence type="ECO:0000256" key="3">
    <source>
        <dbReference type="SAM" id="SignalP"/>
    </source>
</evidence>
<dbReference type="AlphaFoldDB" id="A9UW46"/>
<feature type="compositionally biased region" description="Polar residues" evidence="1">
    <location>
        <begin position="174"/>
        <end position="209"/>
    </location>
</feature>
<feature type="compositionally biased region" description="Polar residues" evidence="1">
    <location>
        <begin position="249"/>
        <end position="260"/>
    </location>
</feature>
<evidence type="ECO:0000313" key="5">
    <source>
        <dbReference type="Proteomes" id="UP000001357"/>
    </source>
</evidence>
<keyword evidence="3" id="KW-0732">Signal</keyword>
<dbReference type="InParanoid" id="A9UW46"/>
<reference evidence="4 5" key="1">
    <citation type="journal article" date="2008" name="Nature">
        <title>The genome of the choanoflagellate Monosiga brevicollis and the origin of metazoans.</title>
        <authorList>
            <consortium name="JGI Sequencing"/>
            <person name="King N."/>
            <person name="Westbrook M.J."/>
            <person name="Young S.L."/>
            <person name="Kuo A."/>
            <person name="Abedin M."/>
            <person name="Chapman J."/>
            <person name="Fairclough S."/>
            <person name="Hellsten U."/>
            <person name="Isogai Y."/>
            <person name="Letunic I."/>
            <person name="Marr M."/>
            <person name="Pincus D."/>
            <person name="Putnam N."/>
            <person name="Rokas A."/>
            <person name="Wright K.J."/>
            <person name="Zuzow R."/>
            <person name="Dirks W."/>
            <person name="Good M."/>
            <person name="Goodstein D."/>
            <person name="Lemons D."/>
            <person name="Li W."/>
            <person name="Lyons J.B."/>
            <person name="Morris A."/>
            <person name="Nichols S."/>
            <person name="Richter D.J."/>
            <person name="Salamov A."/>
            <person name="Bork P."/>
            <person name="Lim W.A."/>
            <person name="Manning G."/>
            <person name="Miller W.T."/>
            <person name="McGinnis W."/>
            <person name="Shapiro H."/>
            <person name="Tjian R."/>
            <person name="Grigoriev I.V."/>
            <person name="Rokhsar D."/>
        </authorList>
    </citation>
    <scope>NUCLEOTIDE SEQUENCE [LARGE SCALE GENOMIC DNA]</scope>
    <source>
        <strain evidence="5">MX1 / ATCC 50154</strain>
    </source>
</reference>
<name>A9UW46_MONBE</name>